<dbReference type="SUPFAM" id="SSF51905">
    <property type="entry name" value="FAD/NAD(P)-binding domain"/>
    <property type="match status" value="1"/>
</dbReference>
<feature type="domain" description="Amine oxidase" evidence="2">
    <location>
        <begin position="2"/>
        <end position="65"/>
    </location>
</feature>
<dbReference type="Gene3D" id="3.50.50.60">
    <property type="entry name" value="FAD/NAD(P)-binding domain"/>
    <property type="match status" value="2"/>
</dbReference>
<keyword evidence="3" id="KW-0560">Oxidoreductase</keyword>
<gene>
    <name evidence="3" type="ORF">BN381_210046</name>
</gene>
<dbReference type="HOGENOM" id="CLU_004498_0_2_11"/>
<dbReference type="STRING" id="1229780.BN381_210046"/>
<organism evidence="3 4">
    <name type="scientific">Candidatus Neomicrothrix parvicella RN1</name>
    <dbReference type="NCBI Taxonomy" id="1229780"/>
    <lineage>
        <taxon>Bacteria</taxon>
        <taxon>Bacillati</taxon>
        <taxon>Actinomycetota</taxon>
        <taxon>Acidimicrobiia</taxon>
        <taxon>Acidimicrobiales</taxon>
        <taxon>Microthrixaceae</taxon>
        <taxon>Candidatus Neomicrothrix</taxon>
    </lineage>
</organism>
<accession>R4Z269</accession>
<dbReference type="InterPro" id="IPR002937">
    <property type="entry name" value="Amino_oxidase"/>
</dbReference>
<dbReference type="InterPro" id="IPR050703">
    <property type="entry name" value="Flavin_MAO"/>
</dbReference>
<comment type="similarity">
    <text evidence="1">Belongs to the flavin monoamine oxidase family.</text>
</comment>
<feature type="domain" description="Amine oxidase" evidence="2">
    <location>
        <begin position="78"/>
        <end position="306"/>
    </location>
</feature>
<name>R4Z269_9ACTN</name>
<evidence type="ECO:0000313" key="3">
    <source>
        <dbReference type="EMBL" id="CCM63356.1"/>
    </source>
</evidence>
<reference evidence="3 4" key="1">
    <citation type="journal article" date="2013" name="ISME J.">
        <title>Metabolic model for the filamentous 'Candidatus Microthrix parvicella' based on genomic and metagenomic analyses.</title>
        <authorList>
            <person name="Jon McIlroy S."/>
            <person name="Kristiansen R."/>
            <person name="Albertsen M."/>
            <person name="Michael Karst S."/>
            <person name="Rossetti S."/>
            <person name="Lund Nielsen J."/>
            <person name="Tandoi V."/>
            <person name="James Seviour R."/>
            <person name="Nielsen P.H."/>
        </authorList>
    </citation>
    <scope>NUCLEOTIDE SEQUENCE [LARGE SCALE GENOMIC DNA]</scope>
    <source>
        <strain evidence="3 4">RN1</strain>
    </source>
</reference>
<keyword evidence="4" id="KW-1185">Reference proteome</keyword>
<protein>
    <submittedName>
        <fullName evidence="3">Putative Amine oxidase, flavin-containing</fullName>
        <ecNumber evidence="3">1.4.3.4</ecNumber>
    </submittedName>
</protein>
<dbReference type="AlphaFoldDB" id="R4Z269"/>
<proteinExistence type="inferred from homology"/>
<dbReference type="OrthoDB" id="337830at2"/>
<evidence type="ECO:0000259" key="2">
    <source>
        <dbReference type="Pfam" id="PF01593"/>
    </source>
</evidence>
<dbReference type="eggNOG" id="COG1231">
    <property type="taxonomic scope" value="Bacteria"/>
</dbReference>
<dbReference type="InterPro" id="IPR036188">
    <property type="entry name" value="FAD/NAD-bd_sf"/>
</dbReference>
<comment type="caution">
    <text evidence="3">The sequence shown here is derived from an EMBL/GenBank/DDBJ whole genome shotgun (WGS) entry which is preliminary data.</text>
</comment>
<dbReference type="PANTHER" id="PTHR43563">
    <property type="entry name" value="AMINE OXIDASE"/>
    <property type="match status" value="1"/>
</dbReference>
<dbReference type="Pfam" id="PF01593">
    <property type="entry name" value="Amino_oxidase"/>
    <property type="match status" value="2"/>
</dbReference>
<dbReference type="EC" id="1.4.3.4" evidence="3"/>
<evidence type="ECO:0000256" key="1">
    <source>
        <dbReference type="ARBA" id="ARBA00005995"/>
    </source>
</evidence>
<dbReference type="Proteomes" id="UP000018291">
    <property type="component" value="Unassembled WGS sequence"/>
</dbReference>
<evidence type="ECO:0000313" key="4">
    <source>
        <dbReference type="Proteomes" id="UP000018291"/>
    </source>
</evidence>
<dbReference type="GO" id="GO:0097621">
    <property type="term" value="F:monoamine oxidase activity"/>
    <property type="evidence" value="ECO:0007669"/>
    <property type="project" value="UniProtKB-EC"/>
</dbReference>
<dbReference type="EMBL" id="CANL01000014">
    <property type="protein sequence ID" value="CCM63356.1"/>
    <property type="molecule type" value="Genomic_DNA"/>
</dbReference>
<dbReference type="PANTHER" id="PTHR43563:SF1">
    <property type="entry name" value="AMINE OXIDASE [FLAVIN-CONTAINING] B"/>
    <property type="match status" value="1"/>
</dbReference>
<sequence>MFEAGPTLGGRIRSVEVPGGHADLGPTWFWPGEQRVARLVDEFGLTIHDQWATGDALVAADGVVRRLDRPVMPPSYRFTNGAVGLIDGLAGRLPSGTVTVDCPVTRIERADDHVTVHTTQGPSTAEAVIAAVPPSLAMDSGMIDPDHLEPLVAEAASSIPVWMGGVTKAVAIYPEPFWRHLGLSGTAFGPDQPFGEVHDMSGPDGTPAMLFGFGQAPLADPVGAFAEQLTALFGPKAAQPAQVLVVDWGQQPFTAPTRLGHTNRYDLYGSPHLTKPSWAGRLHWASTETATTAPGHIEGALAAAERTLGAFLTP</sequence>
<dbReference type="SUPFAM" id="SSF54373">
    <property type="entry name" value="FAD-linked reductases, C-terminal domain"/>
    <property type="match status" value="1"/>
</dbReference>